<evidence type="ECO:0000256" key="8">
    <source>
        <dbReference type="SAM" id="MobiDB-lite"/>
    </source>
</evidence>
<dbReference type="InterPro" id="IPR014751">
    <property type="entry name" value="XRCC4-like_C"/>
</dbReference>
<feature type="domain" description="XRCC4 C-terminal" evidence="11">
    <location>
        <begin position="295"/>
        <end position="405"/>
    </location>
</feature>
<dbReference type="Pfam" id="PF21925">
    <property type="entry name" value="XRCC4_C"/>
    <property type="match status" value="1"/>
</dbReference>
<feature type="domain" description="XRCC4 N-terminal" evidence="9">
    <location>
        <begin position="73"/>
        <end position="174"/>
    </location>
</feature>
<evidence type="ECO:0000256" key="7">
    <source>
        <dbReference type="SAM" id="Coils"/>
    </source>
</evidence>
<gene>
    <name evidence="12" type="ORF">MATL_G00087820</name>
</gene>
<dbReference type="Gene3D" id="2.170.210.10">
    <property type="entry name" value="DNA double-strand break repair and VJ recombination XRCC4, N-terminal"/>
    <property type="match status" value="1"/>
</dbReference>
<evidence type="ECO:0000313" key="12">
    <source>
        <dbReference type="EMBL" id="KAG7476910.1"/>
    </source>
</evidence>
<dbReference type="InterPro" id="IPR053963">
    <property type="entry name" value="XRCC4_C"/>
</dbReference>
<dbReference type="InterPro" id="IPR038051">
    <property type="entry name" value="XRCC4-like_N_sf"/>
</dbReference>
<dbReference type="InterPro" id="IPR053961">
    <property type="entry name" value="XRCC4_N"/>
</dbReference>
<keyword evidence="7" id="KW-0175">Coiled coil</keyword>
<evidence type="ECO:0000259" key="10">
    <source>
        <dbReference type="Pfam" id="PF21924"/>
    </source>
</evidence>
<evidence type="ECO:0000259" key="11">
    <source>
        <dbReference type="Pfam" id="PF21925"/>
    </source>
</evidence>
<feature type="region of interest" description="Disordered" evidence="8">
    <location>
        <begin position="265"/>
        <end position="407"/>
    </location>
</feature>
<dbReference type="InterPro" id="IPR053962">
    <property type="entry name" value="XRCC4_CC"/>
</dbReference>
<dbReference type="GO" id="GO:0033152">
    <property type="term" value="P:immunoglobulin V(D)J recombination"/>
    <property type="evidence" value="ECO:0007669"/>
    <property type="project" value="TreeGrafter"/>
</dbReference>
<dbReference type="GO" id="GO:0005958">
    <property type="term" value="C:DNA-dependent protein kinase-DNA ligase 4 complex"/>
    <property type="evidence" value="ECO:0007669"/>
    <property type="project" value="TreeGrafter"/>
</dbReference>
<dbReference type="CDD" id="cd22283">
    <property type="entry name" value="HD_XRCC4_N"/>
    <property type="match status" value="1"/>
</dbReference>
<proteinExistence type="inferred from homology"/>
<keyword evidence="3" id="KW-0233">DNA recombination</keyword>
<accession>A0A9D3Q8G1</accession>
<dbReference type="EMBL" id="JAFDVH010000006">
    <property type="protein sequence ID" value="KAG7476910.1"/>
    <property type="molecule type" value="Genomic_DNA"/>
</dbReference>
<protein>
    <recommendedName>
        <fullName evidence="14">XRCC4</fullName>
    </recommendedName>
</protein>
<feature type="compositionally biased region" description="Basic and acidic residues" evidence="8">
    <location>
        <begin position="367"/>
        <end position="383"/>
    </location>
</feature>
<dbReference type="GO" id="GO:0006303">
    <property type="term" value="P:double-strand break repair via nonhomologous end joining"/>
    <property type="evidence" value="ECO:0007669"/>
    <property type="project" value="UniProtKB-ARBA"/>
</dbReference>
<reference evidence="12" key="1">
    <citation type="submission" date="2021-01" db="EMBL/GenBank/DDBJ databases">
        <authorList>
            <person name="Zahm M."/>
            <person name="Roques C."/>
            <person name="Cabau C."/>
            <person name="Klopp C."/>
            <person name="Donnadieu C."/>
            <person name="Jouanno E."/>
            <person name="Lampietro C."/>
            <person name="Louis A."/>
            <person name="Herpin A."/>
            <person name="Echchiki A."/>
            <person name="Berthelot C."/>
            <person name="Parey E."/>
            <person name="Roest-Crollius H."/>
            <person name="Braasch I."/>
            <person name="Postlethwait J."/>
            <person name="Bobe J."/>
            <person name="Montfort J."/>
            <person name="Bouchez O."/>
            <person name="Begum T."/>
            <person name="Mejri S."/>
            <person name="Adams A."/>
            <person name="Chen W.-J."/>
            <person name="Guiguen Y."/>
        </authorList>
    </citation>
    <scope>NUCLEOTIDE SEQUENCE</scope>
    <source>
        <strain evidence="12">YG-15Mar2019-1</strain>
        <tissue evidence="12">Brain</tissue>
    </source>
</reference>
<feature type="coiled-coil region" evidence="7">
    <location>
        <begin position="105"/>
        <end position="132"/>
    </location>
</feature>
<dbReference type="Gene3D" id="1.20.5.370">
    <property type="match status" value="1"/>
</dbReference>
<organism evidence="12 13">
    <name type="scientific">Megalops atlanticus</name>
    <name type="common">Tarpon</name>
    <name type="synonym">Clupea gigantea</name>
    <dbReference type="NCBI Taxonomy" id="7932"/>
    <lineage>
        <taxon>Eukaryota</taxon>
        <taxon>Metazoa</taxon>
        <taxon>Chordata</taxon>
        <taxon>Craniata</taxon>
        <taxon>Vertebrata</taxon>
        <taxon>Euteleostomi</taxon>
        <taxon>Actinopterygii</taxon>
        <taxon>Neopterygii</taxon>
        <taxon>Teleostei</taxon>
        <taxon>Elopiformes</taxon>
        <taxon>Megalopidae</taxon>
        <taxon>Megalops</taxon>
    </lineage>
</organism>
<keyword evidence="5" id="KW-0539">Nucleus</keyword>
<comment type="caution">
    <text evidence="12">The sequence shown here is derived from an EMBL/GenBank/DDBJ whole genome shotgun (WGS) entry which is preliminary data.</text>
</comment>
<dbReference type="GO" id="GO:0032807">
    <property type="term" value="C:DNA ligase IV complex"/>
    <property type="evidence" value="ECO:0007669"/>
    <property type="project" value="TreeGrafter"/>
</dbReference>
<name>A0A9D3Q8G1_MEGAT</name>
<dbReference type="GO" id="GO:0010165">
    <property type="term" value="P:response to X-ray"/>
    <property type="evidence" value="ECO:0007669"/>
    <property type="project" value="TreeGrafter"/>
</dbReference>
<evidence type="ECO:0000256" key="5">
    <source>
        <dbReference type="ARBA" id="ARBA00023242"/>
    </source>
</evidence>
<comment type="subcellular location">
    <subcellularLocation>
        <location evidence="1">Nucleus</location>
    </subcellularLocation>
</comment>
<dbReference type="SUPFAM" id="SSF58022">
    <property type="entry name" value="XRCC4, C-terminal oligomerization domain"/>
    <property type="match status" value="1"/>
</dbReference>
<keyword evidence="13" id="KW-1185">Reference proteome</keyword>
<dbReference type="InterPro" id="IPR009089">
    <property type="entry name" value="XRCC4_N_sf"/>
</dbReference>
<sequence>MAHFIFKKETSPIRNASTHVDWGKAHFIGLFCYARFVTSCAAASYSWFKASRCRRVMDISVRQINVSSEPGRSFFLKVTWTDDLGAGFGVVLSDGVAAWHGKVSEEDVTREVEEMEVRREKYIQDLRLALTEEGQQTVDYTFQLSPDSGCAGGLHLSYEKVQKDIAFRLGSVELRPIPGPAEVVKELISHGLGHITQLQAKNQHLQEENRQLRQEQDHIAAEMERYVHGKENLEKELYTRFVLILNEKKAKIRRLQETIRQLQEEVDEEEQSREVAVGKSAALEESGVQGGSASPEGSEYGGSTDEEQPESPHQSQKPPKATVREVPSLSSMDDSFTDIVNVMPSRKRRQRHLQDPRSDSKTAPLEPQRRESKKTARSKEEANQKTAKRATAITAANLDPDDLFDDL</sequence>
<dbReference type="Pfam" id="PF21924">
    <property type="entry name" value="XRCC4_CC"/>
    <property type="match status" value="1"/>
</dbReference>
<dbReference type="PANTHER" id="PTHR28559">
    <property type="entry name" value="DNA REPAIR PROTEIN XRCC4"/>
    <property type="match status" value="1"/>
</dbReference>
<evidence type="ECO:0000313" key="13">
    <source>
        <dbReference type="Proteomes" id="UP001046870"/>
    </source>
</evidence>
<dbReference type="PANTHER" id="PTHR28559:SF1">
    <property type="entry name" value="DNA REPAIR PROTEIN XRCC4"/>
    <property type="match status" value="1"/>
</dbReference>
<evidence type="ECO:0000256" key="6">
    <source>
        <dbReference type="ARBA" id="ARBA00025728"/>
    </source>
</evidence>
<feature type="domain" description="XRCC4 coiled-coil" evidence="10">
    <location>
        <begin position="179"/>
        <end position="255"/>
    </location>
</feature>
<dbReference type="SUPFAM" id="SSF50809">
    <property type="entry name" value="XRCC4, N-terminal domain"/>
    <property type="match status" value="1"/>
</dbReference>
<dbReference type="AlphaFoldDB" id="A0A9D3Q8G1"/>
<keyword evidence="4" id="KW-0234">DNA repair</keyword>
<dbReference type="GO" id="GO:0003677">
    <property type="term" value="F:DNA binding"/>
    <property type="evidence" value="ECO:0007669"/>
    <property type="project" value="InterPro"/>
</dbReference>
<dbReference type="FunFam" id="1.20.5.370:FF:000011">
    <property type="entry name" value="DNA repair protein XRCC4 isoform X2"/>
    <property type="match status" value="1"/>
</dbReference>
<evidence type="ECO:0000256" key="4">
    <source>
        <dbReference type="ARBA" id="ARBA00023204"/>
    </source>
</evidence>
<dbReference type="Proteomes" id="UP001046870">
    <property type="component" value="Chromosome 6"/>
</dbReference>
<dbReference type="InterPro" id="IPR010585">
    <property type="entry name" value="DNA_repair_prot_XRCC4"/>
</dbReference>
<keyword evidence="2" id="KW-0227">DNA damage</keyword>
<dbReference type="Pfam" id="PF06632">
    <property type="entry name" value="XRCC4"/>
    <property type="match status" value="1"/>
</dbReference>
<evidence type="ECO:0000256" key="2">
    <source>
        <dbReference type="ARBA" id="ARBA00022763"/>
    </source>
</evidence>
<dbReference type="OrthoDB" id="8064436at2759"/>
<evidence type="ECO:0000256" key="3">
    <source>
        <dbReference type="ARBA" id="ARBA00023172"/>
    </source>
</evidence>
<evidence type="ECO:0000259" key="9">
    <source>
        <dbReference type="Pfam" id="PF06632"/>
    </source>
</evidence>
<evidence type="ECO:0000256" key="1">
    <source>
        <dbReference type="ARBA" id="ARBA00004123"/>
    </source>
</evidence>
<evidence type="ECO:0008006" key="14">
    <source>
        <dbReference type="Google" id="ProtNLM"/>
    </source>
</evidence>
<comment type="similarity">
    <text evidence="6">Belongs to the XRCC4-XLF family. XRCC4 subfamily.</text>
</comment>